<reference evidence="12 13" key="1">
    <citation type="submission" date="2019-11" db="EMBL/GenBank/DDBJ databases">
        <title>Genome sequences of 17 halophilic strains isolated from different environments.</title>
        <authorList>
            <person name="Furrow R.E."/>
        </authorList>
    </citation>
    <scope>NUCLEOTIDE SEQUENCE [LARGE SCALE GENOMIC DNA]</scope>
    <source>
        <strain evidence="12 13">22511_23_Filter</strain>
    </source>
</reference>
<dbReference type="Gene3D" id="1.10.10.60">
    <property type="entry name" value="Homeodomain-like"/>
    <property type="match status" value="1"/>
</dbReference>
<dbReference type="Gene3D" id="1.10.260.40">
    <property type="entry name" value="lambda repressor-like DNA-binding domains"/>
    <property type="match status" value="1"/>
</dbReference>
<evidence type="ECO:0000256" key="2">
    <source>
        <dbReference type="ARBA" id="ARBA00022478"/>
    </source>
</evidence>
<dbReference type="PIRSF" id="PIRSF000774">
    <property type="entry name" value="RpoN"/>
    <property type="match status" value="1"/>
</dbReference>
<evidence type="ECO:0000256" key="6">
    <source>
        <dbReference type="ARBA" id="ARBA00023082"/>
    </source>
</evidence>
<dbReference type="Proteomes" id="UP000460949">
    <property type="component" value="Unassembled WGS sequence"/>
</dbReference>
<evidence type="ECO:0000256" key="9">
    <source>
        <dbReference type="SAM" id="MobiDB-lite"/>
    </source>
</evidence>
<protein>
    <submittedName>
        <fullName evidence="12">RNA polymerase factor sigma-54</fullName>
    </submittedName>
</protein>
<dbReference type="PRINTS" id="PR00045">
    <property type="entry name" value="SIGMA54FCT"/>
</dbReference>
<keyword evidence="4" id="KW-0548">Nucleotidyltransferase</keyword>
<dbReference type="GO" id="GO:0016779">
    <property type="term" value="F:nucleotidyltransferase activity"/>
    <property type="evidence" value="ECO:0007669"/>
    <property type="project" value="UniProtKB-KW"/>
</dbReference>
<evidence type="ECO:0000256" key="4">
    <source>
        <dbReference type="ARBA" id="ARBA00022695"/>
    </source>
</evidence>
<evidence type="ECO:0000256" key="8">
    <source>
        <dbReference type="ARBA" id="ARBA00023163"/>
    </source>
</evidence>
<dbReference type="InterPro" id="IPR000394">
    <property type="entry name" value="RNA_pol_sigma_54"/>
</dbReference>
<evidence type="ECO:0000313" key="12">
    <source>
        <dbReference type="EMBL" id="MYL20511.1"/>
    </source>
</evidence>
<evidence type="ECO:0000313" key="13">
    <source>
        <dbReference type="Proteomes" id="UP000460949"/>
    </source>
</evidence>
<dbReference type="EMBL" id="WMET01000002">
    <property type="protein sequence ID" value="MYL20511.1"/>
    <property type="molecule type" value="Genomic_DNA"/>
</dbReference>
<keyword evidence="6" id="KW-0731">Sigma factor</keyword>
<keyword evidence="8" id="KW-0804">Transcription</keyword>
<dbReference type="Pfam" id="PF04552">
    <property type="entry name" value="Sigma54_DBD"/>
    <property type="match status" value="1"/>
</dbReference>
<evidence type="ECO:0000259" key="10">
    <source>
        <dbReference type="Pfam" id="PF04552"/>
    </source>
</evidence>
<dbReference type="GO" id="GO:0006352">
    <property type="term" value="P:DNA-templated transcription initiation"/>
    <property type="evidence" value="ECO:0007669"/>
    <property type="project" value="InterPro"/>
</dbReference>
<accession>A0A845DSB4</accession>
<dbReference type="Pfam" id="PF04963">
    <property type="entry name" value="Sigma54_CBD"/>
    <property type="match status" value="1"/>
</dbReference>
<organism evidence="12 13">
    <name type="scientific">Halobacillus litoralis</name>
    <dbReference type="NCBI Taxonomy" id="45668"/>
    <lineage>
        <taxon>Bacteria</taxon>
        <taxon>Bacillati</taxon>
        <taxon>Bacillota</taxon>
        <taxon>Bacilli</taxon>
        <taxon>Bacillales</taxon>
        <taxon>Bacillaceae</taxon>
        <taxon>Halobacillus</taxon>
    </lineage>
</organism>
<comment type="caution">
    <text evidence="12">The sequence shown here is derived from an EMBL/GenBank/DDBJ whole genome shotgun (WGS) entry which is preliminary data.</text>
</comment>
<keyword evidence="7" id="KW-0238">DNA-binding</keyword>
<dbReference type="GO" id="GO:0001216">
    <property type="term" value="F:DNA-binding transcription activator activity"/>
    <property type="evidence" value="ECO:0007669"/>
    <property type="project" value="InterPro"/>
</dbReference>
<dbReference type="PROSITE" id="PS50044">
    <property type="entry name" value="SIGMA54_3"/>
    <property type="match status" value="1"/>
</dbReference>
<dbReference type="PROSITE" id="PS00717">
    <property type="entry name" value="SIGMA54_1"/>
    <property type="match status" value="1"/>
</dbReference>
<dbReference type="InterPro" id="IPR007634">
    <property type="entry name" value="RNA_pol_sigma_54_DNA-bd"/>
</dbReference>
<dbReference type="InterPro" id="IPR007046">
    <property type="entry name" value="RNA_pol_sigma_54_core-bd"/>
</dbReference>
<evidence type="ECO:0000256" key="3">
    <source>
        <dbReference type="ARBA" id="ARBA00022679"/>
    </source>
</evidence>
<dbReference type="AlphaFoldDB" id="A0A845DSB4"/>
<keyword evidence="3" id="KW-0808">Transferase</keyword>
<feature type="domain" description="RNA polymerase sigma factor 54 DNA-binding" evidence="10">
    <location>
        <begin position="266"/>
        <end position="421"/>
    </location>
</feature>
<feature type="region of interest" description="Disordered" evidence="9">
    <location>
        <begin position="52"/>
        <end position="71"/>
    </location>
</feature>
<dbReference type="Gene3D" id="1.10.10.1330">
    <property type="entry name" value="RNA polymerase sigma-54 factor, core-binding domain"/>
    <property type="match status" value="1"/>
</dbReference>
<keyword evidence="5" id="KW-0805">Transcription regulation</keyword>
<dbReference type="GO" id="GO:0003677">
    <property type="term" value="F:DNA binding"/>
    <property type="evidence" value="ECO:0007669"/>
    <property type="project" value="UniProtKB-KW"/>
</dbReference>
<dbReference type="PANTHER" id="PTHR32248:SF4">
    <property type="entry name" value="RNA POLYMERASE SIGMA-54 FACTOR"/>
    <property type="match status" value="1"/>
</dbReference>
<evidence type="ECO:0000259" key="11">
    <source>
        <dbReference type="Pfam" id="PF04963"/>
    </source>
</evidence>
<dbReference type="NCBIfam" id="TIGR02395">
    <property type="entry name" value="rpoN_sigma"/>
    <property type="match status" value="1"/>
</dbReference>
<gene>
    <name evidence="12" type="primary">rpoN</name>
    <name evidence="12" type="ORF">GLW04_11460</name>
</gene>
<dbReference type="InterPro" id="IPR010982">
    <property type="entry name" value="Lambda_DNA-bd_dom_sf"/>
</dbReference>
<feature type="compositionally biased region" description="Polar residues" evidence="9">
    <location>
        <begin position="52"/>
        <end position="64"/>
    </location>
</feature>
<dbReference type="GO" id="GO:0016987">
    <property type="term" value="F:sigma factor activity"/>
    <property type="evidence" value="ECO:0007669"/>
    <property type="project" value="UniProtKB-KW"/>
</dbReference>
<dbReference type="RefSeq" id="WP_160837274.1">
    <property type="nucleotide sequence ID" value="NZ_WMET01000002.1"/>
</dbReference>
<comment type="similarity">
    <text evidence="1">Belongs to the sigma-54 factor family.</text>
</comment>
<evidence type="ECO:0000256" key="1">
    <source>
        <dbReference type="ARBA" id="ARBA00008798"/>
    </source>
</evidence>
<sequence>MKLELVQKQTTGLFMTTEMRQAVQMLQYTSGELWEYVQREVDENPLLHFSAADSSMPSNRSSGNRIEELTPGNTSWRENVENQIRLMQVSALTKSMLTFLAGHLNDDGFCEATDEETADTFHTTVEAARQARMSMFNLEPEGVGSRDIREYLIFQALQRFPGDEVLPVIIRDHFDDLAYGNWEEIENYTGIQQPEAEEALMRLKQLNPRPPASSLSSAGPSLPPDLILEETTEGCHLHDPYSITKYLGWDQELLELYDTNEETADFFKEDYKRARWLMKSLESRKNTLLKTAEAIVRHQQDFFSGRPLQPLTLKDVAEQVGVHESTVSRAAANKVMQTPKGLYPLKSFFVTGYQNDEGKGYSSSYVKECIVRIIREETKGKPYSDQSISRLLYHQEGLHISRRTVAKYRESLKLPSSTRRKDGTGEPLLLHS</sequence>
<evidence type="ECO:0000256" key="7">
    <source>
        <dbReference type="ARBA" id="ARBA00023125"/>
    </source>
</evidence>
<feature type="domain" description="RNA polymerase sigma factor 54 core-binding" evidence="11">
    <location>
        <begin position="66"/>
        <end position="234"/>
    </location>
</feature>
<proteinExistence type="inferred from homology"/>
<dbReference type="GO" id="GO:0000428">
    <property type="term" value="C:DNA-directed RNA polymerase complex"/>
    <property type="evidence" value="ECO:0007669"/>
    <property type="project" value="UniProtKB-KW"/>
</dbReference>
<dbReference type="PROSITE" id="PS00718">
    <property type="entry name" value="SIGMA54_2"/>
    <property type="match status" value="1"/>
</dbReference>
<dbReference type="InterPro" id="IPR038709">
    <property type="entry name" value="RpoN_core-bd_sf"/>
</dbReference>
<name>A0A845DSB4_9BACI</name>
<dbReference type="Pfam" id="PF00309">
    <property type="entry name" value="Sigma54_AID"/>
    <property type="match status" value="1"/>
</dbReference>
<evidence type="ECO:0000256" key="5">
    <source>
        <dbReference type="ARBA" id="ARBA00023015"/>
    </source>
</evidence>
<dbReference type="PANTHER" id="PTHR32248">
    <property type="entry name" value="RNA POLYMERASE SIGMA-54 FACTOR"/>
    <property type="match status" value="1"/>
</dbReference>
<keyword evidence="2" id="KW-0240">DNA-directed RNA polymerase</keyword>
<feature type="region of interest" description="Disordered" evidence="9">
    <location>
        <begin position="412"/>
        <end position="432"/>
    </location>
</feature>